<name>A0A2P2LRQ8_RHIMU</name>
<dbReference type="EMBL" id="GGEC01040174">
    <property type="protein sequence ID" value="MBX20658.1"/>
    <property type="molecule type" value="Transcribed_RNA"/>
</dbReference>
<evidence type="ECO:0000313" key="1">
    <source>
        <dbReference type="EMBL" id="MBX20658.1"/>
    </source>
</evidence>
<accession>A0A2P2LRQ8</accession>
<dbReference type="GO" id="GO:0004674">
    <property type="term" value="F:protein serine/threonine kinase activity"/>
    <property type="evidence" value="ECO:0007669"/>
    <property type="project" value="UniProtKB-KW"/>
</dbReference>
<sequence length="90" mass="10167">MQPNYVRMSDNFHDGYLSLDLINHFVLENGGFGQNFHGHTLTSLCVPCKLDLRKGPFPDGPAELVLPYSSSYLLHDSSKHISRIHTNLKI</sequence>
<keyword evidence="1" id="KW-0723">Serine/threonine-protein kinase</keyword>
<proteinExistence type="predicted"/>
<keyword evidence="1" id="KW-0418">Kinase</keyword>
<reference evidence="1" key="1">
    <citation type="submission" date="2018-02" db="EMBL/GenBank/DDBJ databases">
        <title>Rhizophora mucronata_Transcriptome.</title>
        <authorList>
            <person name="Meera S.P."/>
            <person name="Sreeshan A."/>
            <person name="Augustine A."/>
        </authorList>
    </citation>
    <scope>NUCLEOTIDE SEQUENCE</scope>
    <source>
        <tissue evidence="1">Leaf</tissue>
    </source>
</reference>
<organism evidence="1">
    <name type="scientific">Rhizophora mucronata</name>
    <name type="common">Asiatic mangrove</name>
    <dbReference type="NCBI Taxonomy" id="61149"/>
    <lineage>
        <taxon>Eukaryota</taxon>
        <taxon>Viridiplantae</taxon>
        <taxon>Streptophyta</taxon>
        <taxon>Embryophyta</taxon>
        <taxon>Tracheophyta</taxon>
        <taxon>Spermatophyta</taxon>
        <taxon>Magnoliopsida</taxon>
        <taxon>eudicotyledons</taxon>
        <taxon>Gunneridae</taxon>
        <taxon>Pentapetalae</taxon>
        <taxon>rosids</taxon>
        <taxon>fabids</taxon>
        <taxon>Malpighiales</taxon>
        <taxon>Rhizophoraceae</taxon>
        <taxon>Rhizophora</taxon>
    </lineage>
</organism>
<keyword evidence="1" id="KW-0808">Transferase</keyword>
<protein>
    <submittedName>
        <fullName evidence="1">Non-specific serine/threonine protein kinase</fullName>
    </submittedName>
</protein>
<dbReference type="AlphaFoldDB" id="A0A2P2LRQ8"/>